<accession>E3MWM3</accession>
<dbReference type="OrthoDB" id="5868788at2759"/>
<dbReference type="Pfam" id="PF10316">
    <property type="entry name" value="7TM_GPCR_Srbc"/>
    <property type="match status" value="1"/>
</dbReference>
<gene>
    <name evidence="2" type="ORF">CRE_02506</name>
</gene>
<feature type="transmembrane region" description="Helical" evidence="1">
    <location>
        <begin position="6"/>
        <end position="26"/>
    </location>
</feature>
<proteinExistence type="predicted"/>
<evidence type="ECO:0008006" key="4">
    <source>
        <dbReference type="Google" id="ProtNLM"/>
    </source>
</evidence>
<feature type="transmembrane region" description="Helical" evidence="1">
    <location>
        <begin position="38"/>
        <end position="67"/>
    </location>
</feature>
<keyword evidence="3" id="KW-1185">Reference proteome</keyword>
<dbReference type="PANTHER" id="PTHR10664">
    <property type="entry name" value="SERPENTINE RECEPTOR-C.ELEGANS"/>
    <property type="match status" value="1"/>
</dbReference>
<protein>
    <recommendedName>
        <fullName evidence="4">Serpentine Receptor, class BC (Class B-like)</fullName>
    </recommendedName>
</protein>
<keyword evidence="1" id="KW-1133">Transmembrane helix</keyword>
<evidence type="ECO:0000256" key="1">
    <source>
        <dbReference type="SAM" id="Phobius"/>
    </source>
</evidence>
<dbReference type="eggNOG" id="ENOG502R2IJ">
    <property type="taxonomic scope" value="Eukaryota"/>
</dbReference>
<dbReference type="AlphaFoldDB" id="E3MWM3"/>
<dbReference type="InParanoid" id="E3MWM3"/>
<feature type="transmembrane region" description="Helical" evidence="1">
    <location>
        <begin position="175"/>
        <end position="194"/>
    </location>
</feature>
<organism evidence="3">
    <name type="scientific">Caenorhabditis remanei</name>
    <name type="common">Caenorhabditis vulgaris</name>
    <dbReference type="NCBI Taxonomy" id="31234"/>
    <lineage>
        <taxon>Eukaryota</taxon>
        <taxon>Metazoa</taxon>
        <taxon>Ecdysozoa</taxon>
        <taxon>Nematoda</taxon>
        <taxon>Chromadorea</taxon>
        <taxon>Rhabditida</taxon>
        <taxon>Rhabditina</taxon>
        <taxon>Rhabditomorpha</taxon>
        <taxon>Rhabditoidea</taxon>
        <taxon>Rhabditidae</taxon>
        <taxon>Peloderinae</taxon>
        <taxon>Caenorhabditis</taxon>
    </lineage>
</organism>
<dbReference type="InterPro" id="IPR019420">
    <property type="entry name" value="7TM_GPCR_serpentine_rcpt_Srbc"/>
</dbReference>
<keyword evidence="1" id="KW-0472">Membrane</keyword>
<evidence type="ECO:0000313" key="2">
    <source>
        <dbReference type="EMBL" id="EFP10750.1"/>
    </source>
</evidence>
<reference evidence="2" key="1">
    <citation type="submission" date="2007-07" db="EMBL/GenBank/DDBJ databases">
        <title>PCAP assembly of the Caenorhabditis remanei genome.</title>
        <authorList>
            <consortium name="The Caenorhabditis remanei Sequencing Consortium"/>
            <person name="Wilson R.K."/>
        </authorList>
    </citation>
    <scope>NUCLEOTIDE SEQUENCE [LARGE SCALE GENOMIC DNA]</scope>
    <source>
        <strain evidence="2">PB4641</strain>
    </source>
</reference>
<dbReference type="Proteomes" id="UP000008281">
    <property type="component" value="Unassembled WGS sequence"/>
</dbReference>
<feature type="transmembrane region" description="Helical" evidence="1">
    <location>
        <begin position="123"/>
        <end position="143"/>
    </location>
</feature>
<sequence>MNISAVVVSSIGVVSAVFTSGMNIFLFRNYKKEKDDILIFYCRFVVDFLVSFLYTFYFLFAVFYSLFTENLFEYHSFIIYIGLSCSNLKATRSIMNLSNSMERVMAVYAPIFFHNHKHIFSPFPILAIAASFGLTEPIVLFGFCRYDSIFPKTCAGIGCAVNQCFLTYWNTHKLIILAFIFSFTILVCLKLFLMNRGNESRQLSRANRLAIIDAAIIFWSDFLPIVARKYVVFTSQIVDPNGAVLQSVGLAIESLLFYRAISRKSSVQSSDSTIQMFHKTRVKICTC</sequence>
<name>E3MWM3_CAERE</name>
<keyword evidence="1" id="KW-0812">Transmembrane</keyword>
<evidence type="ECO:0000313" key="3">
    <source>
        <dbReference type="Proteomes" id="UP000008281"/>
    </source>
</evidence>
<dbReference type="EMBL" id="DS268488">
    <property type="protein sequence ID" value="EFP10750.1"/>
    <property type="molecule type" value="Genomic_DNA"/>
</dbReference>
<dbReference type="PANTHER" id="PTHR10664:SF2">
    <property type="entry name" value="SERPENTINE RECEPTOR, CLASS BC (CLASS B-LIKE)"/>
    <property type="match status" value="1"/>
</dbReference>
<dbReference type="HOGENOM" id="CLU_059075_1_0_1"/>